<evidence type="ECO:0000313" key="4">
    <source>
        <dbReference type="EMBL" id="EAP86062.1"/>
    </source>
</evidence>
<reference evidence="4 5" key="1">
    <citation type="journal article" date="2010" name="J. Bacteriol.">
        <title>The complete genome sequence of Croceibacter atlanticus HTCC2559T.</title>
        <authorList>
            <person name="Oh H.M."/>
            <person name="Kang I."/>
            <person name="Ferriera S."/>
            <person name="Giovannoni S.J."/>
            <person name="Cho J.C."/>
        </authorList>
    </citation>
    <scope>NUCLEOTIDE SEQUENCE [LARGE SCALE GENOMIC DNA]</scope>
    <source>
        <strain evidence="5">ATCC BAA-628 / HTCC2559 / KCTC 12090</strain>
    </source>
</reference>
<evidence type="ECO:0000313" key="5">
    <source>
        <dbReference type="Proteomes" id="UP000002297"/>
    </source>
</evidence>
<dbReference type="Proteomes" id="UP000002297">
    <property type="component" value="Chromosome"/>
</dbReference>
<dbReference type="eggNOG" id="COG3489">
    <property type="taxonomic scope" value="Bacteria"/>
</dbReference>
<dbReference type="PROSITE" id="PS51257">
    <property type="entry name" value="PROKAR_LIPOPROTEIN"/>
    <property type="match status" value="1"/>
</dbReference>
<dbReference type="EMBL" id="CP002046">
    <property type="protein sequence ID" value="EAP86062.1"/>
    <property type="molecule type" value="Genomic_DNA"/>
</dbReference>
<dbReference type="InterPro" id="IPR018976">
    <property type="entry name" value="Imelysin-like"/>
</dbReference>
<dbReference type="GO" id="GO:0030313">
    <property type="term" value="C:cell envelope"/>
    <property type="evidence" value="ECO:0007669"/>
    <property type="project" value="UniProtKB-SubCell"/>
</dbReference>
<keyword evidence="5" id="KW-1185">Reference proteome</keyword>
<comment type="subcellular location">
    <subcellularLocation>
        <location evidence="1">Cell envelope</location>
    </subcellularLocation>
</comment>
<dbReference type="STRING" id="216432.CA2559_08516"/>
<keyword evidence="2" id="KW-0732">Signal</keyword>
<dbReference type="HOGENOM" id="CLU_064071_0_0_10"/>
<name>A3UBR1_CROAH</name>
<dbReference type="InterPro" id="IPR038352">
    <property type="entry name" value="Imelysin_sf"/>
</dbReference>
<dbReference type="Pfam" id="PF09375">
    <property type="entry name" value="Peptidase_M75"/>
    <property type="match status" value="1"/>
</dbReference>
<organism evidence="4 5">
    <name type="scientific">Croceibacter atlanticus (strain ATCC BAA-628 / JCM 21780 / CIP 108009 / IAM 15332 / KCTC 12090 / HTCC2559)</name>
    <dbReference type="NCBI Taxonomy" id="216432"/>
    <lineage>
        <taxon>Bacteria</taxon>
        <taxon>Pseudomonadati</taxon>
        <taxon>Bacteroidota</taxon>
        <taxon>Flavobacteriia</taxon>
        <taxon>Flavobacteriales</taxon>
        <taxon>Flavobacteriaceae</taxon>
        <taxon>Croceibacter</taxon>
    </lineage>
</organism>
<sequence>MTKGLNWVLSLLTIAVIVSCSSDSGSDDGTTTGGNNQDNFNRETMLINWADNIIIPSYISFKADADAMVTATTTFTTTPNQANLENLRAAWETAYLSFQNVSMFEIGKAEEERYRNRLNVYPTNTTEIEDFIASGSYDLSLPSTIDAQGFPALDYLIYGAANTDTDIIALYSTNANADNYKQYLNELSQTIATLTDIVLADWQTNFRDTFVANTSSSSTGSVDKLANDYILYYEKGLRAGKIGIPAGNFSNETLPENVEGFYRKDLSKALFNASLTATQNFFEGKHFNSNTEGESFKSYLNFLNTIKNGDDLSTLIVNQFEASRTQGNLLNDDFTQQIESDNSVMLLTFDELQRNVILLKVDMLQALDINVDFVDTDGD</sequence>
<proteinExistence type="predicted"/>
<dbReference type="CDD" id="cd14659">
    <property type="entry name" value="Imelysin-like_IPPA"/>
    <property type="match status" value="1"/>
</dbReference>
<evidence type="ECO:0000256" key="1">
    <source>
        <dbReference type="ARBA" id="ARBA00004196"/>
    </source>
</evidence>
<dbReference type="Gene3D" id="1.20.1420.20">
    <property type="entry name" value="M75 peptidase, HXXE motif"/>
    <property type="match status" value="1"/>
</dbReference>
<accession>A3UBR1</accession>
<gene>
    <name evidence="4" type="ordered locus">CA2559_08516</name>
</gene>
<dbReference type="AlphaFoldDB" id="A3UBR1"/>
<dbReference type="OrthoDB" id="650514at2"/>
<dbReference type="KEGG" id="cat:CA2559_08516"/>
<evidence type="ECO:0000256" key="2">
    <source>
        <dbReference type="ARBA" id="ARBA00022729"/>
    </source>
</evidence>
<protein>
    <recommendedName>
        <fullName evidence="3">Imelysin-like domain-containing protein</fullName>
    </recommendedName>
</protein>
<dbReference type="InterPro" id="IPR034984">
    <property type="entry name" value="Imelysin-like_IPPA"/>
</dbReference>
<feature type="domain" description="Imelysin-like" evidence="3">
    <location>
        <begin position="54"/>
        <end position="342"/>
    </location>
</feature>
<evidence type="ECO:0000259" key="3">
    <source>
        <dbReference type="Pfam" id="PF09375"/>
    </source>
</evidence>